<protein>
    <submittedName>
        <fullName evidence="1">Uncharacterized protein</fullName>
    </submittedName>
</protein>
<comment type="caution">
    <text evidence="1">The sequence shown here is derived from an EMBL/GenBank/DDBJ whole genome shotgun (WGS) entry which is preliminary data.</text>
</comment>
<sequence>MRSKVICIDRVLVGCMNTIHLNQEIETKETGFIESSKMKCVCVTAIFCLVFLLSNSDVEAGLVIDLFGKVHDSALKVRQDVKSVLGFPRRDMVEKNTNVVKTSEPNDIKKNTNNVTELPSTTSAPATTIASISTTTEASTTKISTSTVVASTNSETSTLSIQPTTPTATVPEATNITDSEAIPPITPTSITTTSATKVSETTTISSAAKVSETTTISSAAKVSETTTISSAAKVSETTTISSAAKSVKMAGRENMAGGCLKGFERNDEGKCKRIF</sequence>
<proteinExistence type="predicted"/>
<name>A0ABQ7QJG4_PLUXY</name>
<keyword evidence="2" id="KW-1185">Reference proteome</keyword>
<organism evidence="1 2">
    <name type="scientific">Plutella xylostella</name>
    <name type="common">Diamondback moth</name>
    <name type="synonym">Plutella maculipennis</name>
    <dbReference type="NCBI Taxonomy" id="51655"/>
    <lineage>
        <taxon>Eukaryota</taxon>
        <taxon>Metazoa</taxon>
        <taxon>Ecdysozoa</taxon>
        <taxon>Arthropoda</taxon>
        <taxon>Hexapoda</taxon>
        <taxon>Insecta</taxon>
        <taxon>Pterygota</taxon>
        <taxon>Neoptera</taxon>
        <taxon>Endopterygota</taxon>
        <taxon>Lepidoptera</taxon>
        <taxon>Glossata</taxon>
        <taxon>Ditrysia</taxon>
        <taxon>Yponomeutoidea</taxon>
        <taxon>Plutellidae</taxon>
        <taxon>Plutella</taxon>
    </lineage>
</organism>
<accession>A0ABQ7QJG4</accession>
<reference evidence="1 2" key="1">
    <citation type="submission" date="2021-06" db="EMBL/GenBank/DDBJ databases">
        <title>A haploid diamondback moth (Plutella xylostella L.) genome assembly resolves 31 chromosomes and identifies a diamide resistance mutation.</title>
        <authorList>
            <person name="Ward C.M."/>
            <person name="Perry K.D."/>
            <person name="Baker G."/>
            <person name="Powis K."/>
            <person name="Heckel D.G."/>
            <person name="Baxter S.W."/>
        </authorList>
    </citation>
    <scope>NUCLEOTIDE SEQUENCE [LARGE SCALE GENOMIC DNA]</scope>
    <source>
        <strain evidence="1 2">LV</strain>
        <tissue evidence="1">Single pupa</tissue>
    </source>
</reference>
<dbReference type="Proteomes" id="UP000823941">
    <property type="component" value="Chromosome 13"/>
</dbReference>
<evidence type="ECO:0000313" key="2">
    <source>
        <dbReference type="Proteomes" id="UP000823941"/>
    </source>
</evidence>
<evidence type="ECO:0000313" key="1">
    <source>
        <dbReference type="EMBL" id="KAG7305362.1"/>
    </source>
</evidence>
<gene>
    <name evidence="1" type="ORF">JYU34_009424</name>
</gene>
<dbReference type="EMBL" id="JAHIBW010000013">
    <property type="protein sequence ID" value="KAG7305362.1"/>
    <property type="molecule type" value="Genomic_DNA"/>
</dbReference>